<feature type="transmembrane region" description="Helical" evidence="1">
    <location>
        <begin position="49"/>
        <end position="67"/>
    </location>
</feature>
<sequence>MFETLTYLLSAYAVIGVFVTLYVIALYFITGKTIFESNQSEVMPFRYKVSYVFVMFLMFPYFYIAFIQEIKSLRDTHRLKEKTA</sequence>
<dbReference type="PATRIC" id="fig|1056511.3.peg.218"/>
<keyword evidence="3" id="KW-1185">Reference proteome</keyword>
<keyword evidence="1" id="KW-1133">Transmembrane helix</keyword>
<dbReference type="OrthoDB" id="5817910at2"/>
<gene>
    <name evidence="2" type="ORF">C942_00214</name>
</gene>
<organism evidence="2 3">
    <name type="scientific">Photobacterium marinum</name>
    <dbReference type="NCBI Taxonomy" id="1056511"/>
    <lineage>
        <taxon>Bacteria</taxon>
        <taxon>Pseudomonadati</taxon>
        <taxon>Pseudomonadota</taxon>
        <taxon>Gammaproteobacteria</taxon>
        <taxon>Vibrionales</taxon>
        <taxon>Vibrionaceae</taxon>
        <taxon>Photobacterium</taxon>
    </lineage>
</organism>
<dbReference type="AlphaFoldDB" id="L8JGA9"/>
<evidence type="ECO:0000313" key="3">
    <source>
        <dbReference type="Proteomes" id="UP000011134"/>
    </source>
</evidence>
<evidence type="ECO:0000313" key="2">
    <source>
        <dbReference type="EMBL" id="ELR67906.1"/>
    </source>
</evidence>
<accession>L8JGA9</accession>
<dbReference type="Proteomes" id="UP000011134">
    <property type="component" value="Unassembled WGS sequence"/>
</dbReference>
<keyword evidence="1" id="KW-0472">Membrane</keyword>
<comment type="caution">
    <text evidence="2">The sequence shown here is derived from an EMBL/GenBank/DDBJ whole genome shotgun (WGS) entry which is preliminary data.</text>
</comment>
<keyword evidence="1" id="KW-0812">Transmembrane</keyword>
<dbReference type="RefSeq" id="WP_007461466.1">
    <property type="nucleotide sequence ID" value="NZ_AMZO01000001.1"/>
</dbReference>
<evidence type="ECO:0000256" key="1">
    <source>
        <dbReference type="SAM" id="Phobius"/>
    </source>
</evidence>
<dbReference type="EMBL" id="AMZO01000001">
    <property type="protein sequence ID" value="ELR67906.1"/>
    <property type="molecule type" value="Genomic_DNA"/>
</dbReference>
<reference evidence="2 3" key="1">
    <citation type="submission" date="2012-12" db="EMBL/GenBank/DDBJ databases">
        <title>Genome Assembly of Photobacterium sp. AK15.</title>
        <authorList>
            <person name="Khatri I."/>
            <person name="Vaidya B."/>
            <person name="Srinivas T.N.R."/>
            <person name="Subramanian S."/>
            <person name="Pinnaka A."/>
        </authorList>
    </citation>
    <scope>NUCLEOTIDE SEQUENCE [LARGE SCALE GENOMIC DNA]</scope>
    <source>
        <strain evidence="2 3">AK15</strain>
    </source>
</reference>
<name>L8JGA9_9GAMM</name>
<feature type="transmembrane region" description="Helical" evidence="1">
    <location>
        <begin position="7"/>
        <end position="29"/>
    </location>
</feature>
<protein>
    <submittedName>
        <fullName evidence="2">Uncharacterized protein</fullName>
    </submittedName>
</protein>
<proteinExistence type="predicted"/>